<comment type="caution">
    <text evidence="2">The sequence shown here is derived from an EMBL/GenBank/DDBJ whole genome shotgun (WGS) entry which is preliminary data.</text>
</comment>
<dbReference type="Proteomes" id="UP001310890">
    <property type="component" value="Unassembled WGS sequence"/>
</dbReference>
<proteinExistence type="predicted"/>
<protein>
    <submittedName>
        <fullName evidence="2">Uncharacterized protein</fullName>
    </submittedName>
</protein>
<dbReference type="EMBL" id="JAVRRL010000003">
    <property type="protein sequence ID" value="KAK5118071.1"/>
    <property type="molecule type" value="Genomic_DNA"/>
</dbReference>
<accession>A0AAN7YJL9</accession>
<name>A0AAN7YJL9_9PEZI</name>
<organism evidence="2 3">
    <name type="scientific">Meristemomyces frigidus</name>
    <dbReference type="NCBI Taxonomy" id="1508187"/>
    <lineage>
        <taxon>Eukaryota</taxon>
        <taxon>Fungi</taxon>
        <taxon>Dikarya</taxon>
        <taxon>Ascomycota</taxon>
        <taxon>Pezizomycotina</taxon>
        <taxon>Dothideomycetes</taxon>
        <taxon>Dothideomycetidae</taxon>
        <taxon>Mycosphaerellales</taxon>
        <taxon>Teratosphaeriaceae</taxon>
        <taxon>Meristemomyces</taxon>
    </lineage>
</organism>
<evidence type="ECO:0000313" key="2">
    <source>
        <dbReference type="EMBL" id="KAK5118071.1"/>
    </source>
</evidence>
<evidence type="ECO:0000313" key="3">
    <source>
        <dbReference type="Proteomes" id="UP001310890"/>
    </source>
</evidence>
<gene>
    <name evidence="2" type="ORF">LTR62_004117</name>
</gene>
<sequence length="154" mass="17435">MTDTVDTKMTDSADATPEQWSTQQYEDALAHLERLSHQVDNLRSTLPSLVAPLQRPGASKAEIFAHMRKTAIQSTSDLKAFREDWISERAQELLVRSKESREKDGDLSNTGATPYDLKTFREDWTFERTPGLLVRNKESRAKHGDVSKSEDVAN</sequence>
<dbReference type="AlphaFoldDB" id="A0AAN7YJL9"/>
<feature type="region of interest" description="Disordered" evidence="1">
    <location>
        <begin position="135"/>
        <end position="154"/>
    </location>
</feature>
<evidence type="ECO:0000256" key="1">
    <source>
        <dbReference type="SAM" id="MobiDB-lite"/>
    </source>
</evidence>
<feature type="compositionally biased region" description="Basic and acidic residues" evidence="1">
    <location>
        <begin position="1"/>
        <end position="11"/>
    </location>
</feature>
<feature type="region of interest" description="Disordered" evidence="1">
    <location>
        <begin position="1"/>
        <end position="20"/>
    </location>
</feature>
<reference evidence="2" key="1">
    <citation type="submission" date="2023-08" db="EMBL/GenBank/DDBJ databases">
        <title>Black Yeasts Isolated from many extreme environments.</title>
        <authorList>
            <person name="Coleine C."/>
            <person name="Stajich J.E."/>
            <person name="Selbmann L."/>
        </authorList>
    </citation>
    <scope>NUCLEOTIDE SEQUENCE</scope>
    <source>
        <strain evidence="2">CCFEE 5401</strain>
    </source>
</reference>